<dbReference type="Pfam" id="PF01471">
    <property type="entry name" value="PG_binding_1"/>
    <property type="match status" value="1"/>
</dbReference>
<feature type="domain" description="Peptidoglycan binding-like" evidence="2">
    <location>
        <begin position="21"/>
        <end position="76"/>
    </location>
</feature>
<proteinExistence type="predicted"/>
<feature type="domain" description="3D" evidence="3">
    <location>
        <begin position="128"/>
        <end position="186"/>
    </location>
</feature>
<dbReference type="InterPro" id="IPR036365">
    <property type="entry name" value="PGBD-like_sf"/>
</dbReference>
<accession>A0ABT1STC3</accession>
<dbReference type="CDD" id="cd14667">
    <property type="entry name" value="3D_containing_proteins"/>
    <property type="match status" value="1"/>
</dbReference>
<dbReference type="Pfam" id="PF06725">
    <property type="entry name" value="3D"/>
    <property type="match status" value="1"/>
</dbReference>
<keyword evidence="1" id="KW-0732">Signal</keyword>
<dbReference type="InterPro" id="IPR036908">
    <property type="entry name" value="RlpA-like_sf"/>
</dbReference>
<dbReference type="PANTHER" id="PTHR39160">
    <property type="entry name" value="CELL WALL-BINDING PROTEIN YOCH"/>
    <property type="match status" value="1"/>
</dbReference>
<name>A0ABT1STC3_9FIRM</name>
<evidence type="ECO:0000259" key="3">
    <source>
        <dbReference type="Pfam" id="PF06725"/>
    </source>
</evidence>
<dbReference type="InterPro" id="IPR002477">
    <property type="entry name" value="Peptidoglycan-bd-like"/>
</dbReference>
<dbReference type="SUPFAM" id="SSF47090">
    <property type="entry name" value="PGBD-like"/>
    <property type="match status" value="1"/>
</dbReference>
<dbReference type="Gene3D" id="1.10.101.10">
    <property type="entry name" value="PGBD-like superfamily/PGBD"/>
    <property type="match status" value="1"/>
</dbReference>
<dbReference type="InterPro" id="IPR059180">
    <property type="entry name" value="3D_YorM"/>
</dbReference>
<reference evidence="4 5" key="1">
    <citation type="submission" date="2022-06" db="EMBL/GenBank/DDBJ databases">
        <title>Isolation of gut microbiota from human fecal samples.</title>
        <authorList>
            <person name="Pamer E.G."/>
            <person name="Barat B."/>
            <person name="Waligurski E."/>
            <person name="Medina S."/>
            <person name="Paddock L."/>
            <person name="Mostad J."/>
        </authorList>
    </citation>
    <scope>NUCLEOTIDE SEQUENCE [LARGE SCALE GENOMIC DNA]</scope>
    <source>
        <strain evidence="4 5">DFI.1.1</strain>
    </source>
</reference>
<dbReference type="PANTHER" id="PTHR39160:SF4">
    <property type="entry name" value="RESUSCITATION-PROMOTING FACTOR RPFB"/>
    <property type="match status" value="1"/>
</dbReference>
<dbReference type="EMBL" id="JANGEW010000016">
    <property type="protein sequence ID" value="MCQ5343116.1"/>
    <property type="molecule type" value="Genomic_DNA"/>
</dbReference>
<protein>
    <submittedName>
        <fullName evidence="4">3D domain-containing protein</fullName>
    </submittedName>
</protein>
<keyword evidence="5" id="KW-1185">Reference proteome</keyword>
<dbReference type="InterPro" id="IPR036366">
    <property type="entry name" value="PGBDSf"/>
</dbReference>
<dbReference type="Proteomes" id="UP001206692">
    <property type="component" value="Unassembled WGS sequence"/>
</dbReference>
<evidence type="ECO:0000256" key="1">
    <source>
        <dbReference type="ARBA" id="ARBA00022729"/>
    </source>
</evidence>
<evidence type="ECO:0000259" key="2">
    <source>
        <dbReference type="Pfam" id="PF01471"/>
    </source>
</evidence>
<evidence type="ECO:0000313" key="5">
    <source>
        <dbReference type="Proteomes" id="UP001206692"/>
    </source>
</evidence>
<evidence type="ECO:0000313" key="4">
    <source>
        <dbReference type="EMBL" id="MCQ5343116.1"/>
    </source>
</evidence>
<dbReference type="SUPFAM" id="SSF50685">
    <property type="entry name" value="Barwin-like endoglucanases"/>
    <property type="match status" value="1"/>
</dbReference>
<dbReference type="InterPro" id="IPR051933">
    <property type="entry name" value="Resuscitation_pf_RpfB"/>
</dbReference>
<sequence>MIFVFAFSSLACASVQMGMKGSLVQSVQYMLQDAGYLSGSADGDFGAQTQQAVVQFQTDHGLSADGIVGSQTMEALSEASGRPVPEEAASATEGHQRRLVMEATAYTAQDGGGSGYTATGQYLQRGMVAVDPSVIPLGSQLYIEGYGYAVAADTGGAIVGDRIDLAMDSTSEALNFGRQDVVVYVLG</sequence>
<organism evidence="4 5">
    <name type="scientific">Megasphaera massiliensis</name>
    <dbReference type="NCBI Taxonomy" id="1232428"/>
    <lineage>
        <taxon>Bacteria</taxon>
        <taxon>Bacillati</taxon>
        <taxon>Bacillota</taxon>
        <taxon>Negativicutes</taxon>
        <taxon>Veillonellales</taxon>
        <taxon>Veillonellaceae</taxon>
        <taxon>Megasphaera</taxon>
    </lineage>
</organism>
<comment type="caution">
    <text evidence="4">The sequence shown here is derived from an EMBL/GenBank/DDBJ whole genome shotgun (WGS) entry which is preliminary data.</text>
</comment>
<dbReference type="RefSeq" id="WP_082709441.1">
    <property type="nucleotide sequence ID" value="NZ_JAJCIO010000013.1"/>
</dbReference>
<gene>
    <name evidence="4" type="ORF">NE675_08815</name>
</gene>
<dbReference type="InterPro" id="IPR010611">
    <property type="entry name" value="3D_dom"/>
</dbReference>